<keyword evidence="1" id="KW-1133">Transmembrane helix</keyword>
<organism evidence="2 3">
    <name type="scientific">Aspergillus niger ATCC 13496</name>
    <dbReference type="NCBI Taxonomy" id="1353008"/>
    <lineage>
        <taxon>Eukaryota</taxon>
        <taxon>Fungi</taxon>
        <taxon>Dikarya</taxon>
        <taxon>Ascomycota</taxon>
        <taxon>Pezizomycotina</taxon>
        <taxon>Eurotiomycetes</taxon>
        <taxon>Eurotiomycetidae</taxon>
        <taxon>Eurotiales</taxon>
        <taxon>Aspergillaceae</taxon>
        <taxon>Aspergillus</taxon>
        <taxon>Aspergillus subgen. Circumdati</taxon>
    </lineage>
</organism>
<gene>
    <name evidence="2" type="ORF">M747DRAFT_170560</name>
</gene>
<protein>
    <submittedName>
        <fullName evidence="2">Uncharacterized protein</fullName>
    </submittedName>
</protein>
<evidence type="ECO:0000313" key="3">
    <source>
        <dbReference type="Proteomes" id="UP000253845"/>
    </source>
</evidence>
<proteinExistence type="predicted"/>
<accession>A0A370C6F5</accession>
<evidence type="ECO:0000313" key="2">
    <source>
        <dbReference type="EMBL" id="RDH22699.1"/>
    </source>
</evidence>
<reference evidence="2 3" key="1">
    <citation type="submission" date="2018-07" db="EMBL/GenBank/DDBJ databases">
        <title>Section-level genome sequencing of Aspergillus section Nigri to investigate inter- and intra-species variation.</title>
        <authorList>
            <consortium name="DOE Joint Genome Institute"/>
            <person name="Vesth T.C."/>
            <person name="Nybo J.L."/>
            <person name="Theobald S."/>
            <person name="Frisvad J.C."/>
            <person name="Larsen T.O."/>
            <person name="Nielsen K.F."/>
            <person name="Hoof J.B."/>
            <person name="Brandl J."/>
            <person name="Salamov A."/>
            <person name="Riley R."/>
            <person name="Gladden J.M."/>
            <person name="Phatale P."/>
            <person name="Nielsen M.T."/>
            <person name="Lyhne E.K."/>
            <person name="Kogle M.E."/>
            <person name="Strasser K."/>
            <person name="McDonnell E."/>
            <person name="Barry K."/>
            <person name="Clum A."/>
            <person name="Chen C."/>
            <person name="Nolan M."/>
            <person name="Sandor L."/>
            <person name="Kuo A."/>
            <person name="Lipzen A."/>
            <person name="Hainaut M."/>
            <person name="Drula E."/>
            <person name="Tsang A."/>
            <person name="Magnuson J.K."/>
            <person name="Henrissat B."/>
            <person name="Wiebenga A."/>
            <person name="Simmons B.A."/>
            <person name="Makela M.R."/>
            <person name="De vries R.P."/>
            <person name="Grigoriev I.V."/>
            <person name="Mortensen U.H."/>
            <person name="Baker S.E."/>
            <person name="Andersen M.R."/>
        </authorList>
    </citation>
    <scope>NUCLEOTIDE SEQUENCE [LARGE SCALE GENOMIC DNA]</scope>
    <source>
        <strain evidence="2 3">ATCC 13496</strain>
    </source>
</reference>
<feature type="transmembrane region" description="Helical" evidence="1">
    <location>
        <begin position="6"/>
        <end position="27"/>
    </location>
</feature>
<name>A0A370C6F5_ASPNG</name>
<sequence>MYTYLLNVWLFSNFSWIVASKCWLFWLHDEVVTELYWGDGLEGNYYSSLQNHHAYPLTLTFFPNP</sequence>
<dbReference type="EMBL" id="KZ851906">
    <property type="protein sequence ID" value="RDH22699.1"/>
    <property type="molecule type" value="Genomic_DNA"/>
</dbReference>
<keyword evidence="1" id="KW-0812">Transmembrane</keyword>
<dbReference type="AlphaFoldDB" id="A0A370C6F5"/>
<dbReference type="VEuPathDB" id="FungiDB:M747DRAFT_170560"/>
<dbReference type="Proteomes" id="UP000253845">
    <property type="component" value="Unassembled WGS sequence"/>
</dbReference>
<keyword evidence="1" id="KW-0472">Membrane</keyword>
<evidence type="ECO:0000256" key="1">
    <source>
        <dbReference type="SAM" id="Phobius"/>
    </source>
</evidence>